<sequence length="602" mass="65840">MNLFGIIIFLQTLLFATASYAPQKVNCPANSQLTRSSNGSSLSPQEQTYITNRLAVAKQHLYTFLINANLQDFDVNSFLNQSQPTIGPAFSGGGYRSMLIGAGGIAAMDERTPSNGPNIKGLLQSSTYLAGLSGGAWLVGTLATNNLLSIGDLIAGGKLWELSSILDYYGSNFIKNQLMWATIAVQCLAKKEAGFDITITDPWGRALSYQFLATFSNNGDSQKWSDIGKTSSFQSYEMPFPLLVADGRVPDSVITNLNSTVFELTPYEVGSSDPSCGTFVQTPYIGSALDNGYPASGKNKCVNGFDNSGFFIGTSSSVFNEAILELGTTNLPSYITYILKDILSIFDEDNLDVANYDPNPFYKSHNATTPIDESSTLYLVDGASDGQNLPLAPLLTRKLDIIIAHDAANDNQNGWPDGTSLISTYQRQFSPQGANFHFPYVPDQYTFRNLNLTSKPTFFGCDAQNLTSLTSDIYDVPLVVYLANRPFTYWSNTSIFKLAYSAEERNAMIQNGYEISTRNNGTIDTQWPTCLACAVIRRQQERLGQEQSDQCKACFEEYCWSGEIYTGPDLGDNFSEDGVTSSSEYFNANNVAGFNDGGMEIL</sequence>
<evidence type="ECO:0000256" key="4">
    <source>
        <dbReference type="ARBA" id="ARBA00022801"/>
    </source>
</evidence>
<reference evidence="12 13" key="1">
    <citation type="journal article" date="2021" name="DNA Res.">
        <title>Genome analysis of Candida subhashii reveals its hybrid nature and dual mitochondrial genome conformations.</title>
        <authorList>
            <person name="Mixao V."/>
            <person name="Hegedusova E."/>
            <person name="Saus E."/>
            <person name="Pryszcz L.P."/>
            <person name="Cillingova A."/>
            <person name="Nosek J."/>
            <person name="Gabaldon T."/>
        </authorList>
    </citation>
    <scope>NUCLEOTIDE SEQUENCE [LARGE SCALE GENOMIC DNA]</scope>
    <source>
        <strain evidence="12 13">CBS 10753</strain>
    </source>
</reference>
<dbReference type="OrthoDB" id="4084751at2759"/>
<dbReference type="GO" id="GO:0004623">
    <property type="term" value="F:phospholipase A2 activity"/>
    <property type="evidence" value="ECO:0007669"/>
    <property type="project" value="TreeGrafter"/>
</dbReference>
<evidence type="ECO:0000259" key="11">
    <source>
        <dbReference type="PROSITE" id="PS51210"/>
    </source>
</evidence>
<accession>A0A8J5QIQ3</accession>
<dbReference type="GeneID" id="73466935"/>
<feature type="domain" description="PLA2c" evidence="11">
    <location>
        <begin position="26"/>
        <end position="565"/>
    </location>
</feature>
<evidence type="ECO:0000313" key="13">
    <source>
        <dbReference type="Proteomes" id="UP000694255"/>
    </source>
</evidence>
<keyword evidence="13" id="KW-1185">Reference proteome</keyword>
<keyword evidence="4 9" id="KW-0378">Hydrolase</keyword>
<comment type="similarity">
    <text evidence="1 10">Belongs to the lysophospholipase family.</text>
</comment>
<keyword evidence="7" id="KW-0325">Glycoprotein</keyword>
<evidence type="ECO:0000256" key="6">
    <source>
        <dbReference type="ARBA" id="ARBA00023098"/>
    </source>
</evidence>
<dbReference type="Proteomes" id="UP000694255">
    <property type="component" value="Unassembled WGS sequence"/>
</dbReference>
<comment type="caution">
    <text evidence="12">The sequence shown here is derived from an EMBL/GenBank/DDBJ whole genome shotgun (WGS) entry which is preliminary data.</text>
</comment>
<organism evidence="12 13">
    <name type="scientific">[Candida] subhashii</name>
    <dbReference type="NCBI Taxonomy" id="561895"/>
    <lineage>
        <taxon>Eukaryota</taxon>
        <taxon>Fungi</taxon>
        <taxon>Dikarya</taxon>
        <taxon>Ascomycota</taxon>
        <taxon>Saccharomycotina</taxon>
        <taxon>Pichiomycetes</taxon>
        <taxon>Debaryomycetaceae</taxon>
        <taxon>Spathaspora</taxon>
    </lineage>
</organism>
<keyword evidence="3 10" id="KW-0732">Signal</keyword>
<comment type="catalytic activity">
    <reaction evidence="10">
        <text>a 1-acyl-sn-glycero-3-phosphocholine + H2O = sn-glycerol 3-phosphocholine + a fatty acid + H(+)</text>
        <dbReference type="Rhea" id="RHEA:15177"/>
        <dbReference type="ChEBI" id="CHEBI:15377"/>
        <dbReference type="ChEBI" id="CHEBI:15378"/>
        <dbReference type="ChEBI" id="CHEBI:16870"/>
        <dbReference type="ChEBI" id="CHEBI:28868"/>
        <dbReference type="ChEBI" id="CHEBI:58168"/>
        <dbReference type="EC" id="3.1.1.5"/>
    </reaction>
</comment>
<feature type="signal peptide" evidence="10">
    <location>
        <begin position="1"/>
        <end position="18"/>
    </location>
</feature>
<dbReference type="PANTHER" id="PTHR10728">
    <property type="entry name" value="CYTOSOLIC PHOSPHOLIPASE A2"/>
    <property type="match status" value="1"/>
</dbReference>
<evidence type="ECO:0000256" key="1">
    <source>
        <dbReference type="ARBA" id="ARBA00008780"/>
    </source>
</evidence>
<dbReference type="GO" id="GO:0046475">
    <property type="term" value="P:glycerophospholipid catabolic process"/>
    <property type="evidence" value="ECO:0007669"/>
    <property type="project" value="TreeGrafter"/>
</dbReference>
<dbReference type="EC" id="3.1.1.5" evidence="2 10"/>
<evidence type="ECO:0000256" key="5">
    <source>
        <dbReference type="ARBA" id="ARBA00022963"/>
    </source>
</evidence>
<dbReference type="GO" id="GO:0005576">
    <property type="term" value="C:extracellular region"/>
    <property type="evidence" value="ECO:0007669"/>
    <property type="project" value="TreeGrafter"/>
</dbReference>
<keyword evidence="5 9" id="KW-0442">Lipid degradation</keyword>
<dbReference type="EMBL" id="JAGSYN010000014">
    <property type="protein sequence ID" value="KAG7666329.1"/>
    <property type="molecule type" value="Genomic_DNA"/>
</dbReference>
<dbReference type="SMART" id="SM00022">
    <property type="entry name" value="PLAc"/>
    <property type="match status" value="1"/>
</dbReference>
<dbReference type="GO" id="GO:0005886">
    <property type="term" value="C:plasma membrane"/>
    <property type="evidence" value="ECO:0007669"/>
    <property type="project" value="TreeGrafter"/>
</dbReference>
<comment type="function">
    <text evidence="8">Catalyzes the release of fatty acids from lysophospholipids. Phospholipase B may well contribute to pathogenicity by abetting the fungus in damaging and traversing host cell membranes, processes which likely increase the rapidity of disseminated infection.</text>
</comment>
<dbReference type="GO" id="GO:0005829">
    <property type="term" value="C:cytosol"/>
    <property type="evidence" value="ECO:0007669"/>
    <property type="project" value="TreeGrafter"/>
</dbReference>
<evidence type="ECO:0000256" key="7">
    <source>
        <dbReference type="ARBA" id="ARBA00023180"/>
    </source>
</evidence>
<protein>
    <recommendedName>
        <fullName evidence="2 10">Lysophospholipase</fullName>
        <ecNumber evidence="2 10">3.1.1.5</ecNumber>
    </recommendedName>
</protein>
<evidence type="ECO:0000256" key="2">
    <source>
        <dbReference type="ARBA" id="ARBA00013274"/>
    </source>
</evidence>
<keyword evidence="6 9" id="KW-0443">Lipid metabolism</keyword>
<dbReference type="Pfam" id="PF01735">
    <property type="entry name" value="PLA2_B"/>
    <property type="match status" value="1"/>
</dbReference>
<evidence type="ECO:0000313" key="12">
    <source>
        <dbReference type="EMBL" id="KAG7666329.1"/>
    </source>
</evidence>
<name>A0A8J5QIQ3_9ASCO</name>
<feature type="chain" id="PRO_5035342500" description="Lysophospholipase" evidence="10">
    <location>
        <begin position="19"/>
        <end position="602"/>
    </location>
</feature>
<dbReference type="PANTHER" id="PTHR10728:SF33">
    <property type="entry name" value="LYSOPHOSPHOLIPASE 1-RELATED"/>
    <property type="match status" value="1"/>
</dbReference>
<evidence type="ECO:0000256" key="10">
    <source>
        <dbReference type="RuleBase" id="RU362103"/>
    </source>
</evidence>
<dbReference type="InterPro" id="IPR002642">
    <property type="entry name" value="LysoPLipase_cat_dom"/>
</dbReference>
<evidence type="ECO:0000256" key="8">
    <source>
        <dbReference type="ARBA" id="ARBA00059407"/>
    </source>
</evidence>
<dbReference type="AlphaFoldDB" id="A0A8J5QIQ3"/>
<evidence type="ECO:0000256" key="9">
    <source>
        <dbReference type="PROSITE-ProRule" id="PRU00555"/>
    </source>
</evidence>
<dbReference type="RefSeq" id="XP_049266557.1">
    <property type="nucleotide sequence ID" value="XM_049404924.1"/>
</dbReference>
<dbReference type="GO" id="GO:0005783">
    <property type="term" value="C:endoplasmic reticulum"/>
    <property type="evidence" value="ECO:0007669"/>
    <property type="project" value="TreeGrafter"/>
</dbReference>
<evidence type="ECO:0000256" key="3">
    <source>
        <dbReference type="ARBA" id="ARBA00022729"/>
    </source>
</evidence>
<dbReference type="PROSITE" id="PS51210">
    <property type="entry name" value="PLA2C"/>
    <property type="match status" value="1"/>
</dbReference>
<proteinExistence type="inferred from homology"/>
<dbReference type="GO" id="GO:0004622">
    <property type="term" value="F:phosphatidylcholine lysophospholipase activity"/>
    <property type="evidence" value="ECO:0007669"/>
    <property type="project" value="UniProtKB-EC"/>
</dbReference>
<dbReference type="FunFam" id="3.40.1090.10:FF:000010">
    <property type="entry name" value="Lysophospholipase"/>
    <property type="match status" value="1"/>
</dbReference>
<gene>
    <name evidence="12" type="ORF">J8A68_000134</name>
</gene>